<gene>
    <name evidence="1" type="ORF">HMPREF0401_02132</name>
</gene>
<dbReference type="HOGENOM" id="CLU_3025738_0_0_0"/>
<dbReference type="AlphaFoldDB" id="F7L2D8"/>
<accession>F7L2D8</accession>
<evidence type="ECO:0000313" key="1">
    <source>
        <dbReference type="EMBL" id="EGN65818.1"/>
    </source>
</evidence>
<dbReference type="EMBL" id="ACUO01000032">
    <property type="protein sequence ID" value="EGN65818.1"/>
    <property type="molecule type" value="Genomic_DNA"/>
</dbReference>
<comment type="caution">
    <text evidence="1">The sequence shown here is derived from an EMBL/GenBank/DDBJ whole genome shotgun (WGS) entry which is preliminary data.</text>
</comment>
<proteinExistence type="predicted"/>
<sequence length="55" mass="6434">MSILGWLVSANYDGLKNWSDTKNYKTIGYREVLEYLIQKRRSKLLDKIKDGGINK</sequence>
<dbReference type="PATRIC" id="fig|457403.8.peg.2160"/>
<evidence type="ECO:0000313" key="2">
    <source>
        <dbReference type="Proteomes" id="UP000004160"/>
    </source>
</evidence>
<dbReference type="RefSeq" id="WP_008694409.1">
    <property type="nucleotide sequence ID" value="NZ_GL945394.1"/>
</dbReference>
<organism evidence="1 2">
    <name type="scientific">Fusobacterium animalis 11_3_2</name>
    <dbReference type="NCBI Taxonomy" id="457403"/>
    <lineage>
        <taxon>Bacteria</taxon>
        <taxon>Fusobacteriati</taxon>
        <taxon>Fusobacteriota</taxon>
        <taxon>Fusobacteriia</taxon>
        <taxon>Fusobacteriales</taxon>
        <taxon>Fusobacteriaceae</taxon>
        <taxon>Fusobacterium</taxon>
    </lineage>
</organism>
<name>F7L2D8_9FUSO</name>
<keyword evidence="2" id="KW-1185">Reference proteome</keyword>
<protein>
    <submittedName>
        <fullName evidence="1">Uncharacterized protein</fullName>
    </submittedName>
</protein>
<dbReference type="Proteomes" id="UP000004160">
    <property type="component" value="Unassembled WGS sequence"/>
</dbReference>
<reference evidence="1" key="1">
    <citation type="submission" date="2011-05" db="EMBL/GenBank/DDBJ databases">
        <title>The Genome Sequence of Fusobacterium sp. 11_3_2.</title>
        <authorList>
            <consortium name="The Broad Institute Genome Sequencing Platform"/>
            <person name="Earl A."/>
            <person name="Ward D."/>
            <person name="Feldgarden M."/>
            <person name="Gevers D."/>
            <person name="Sibley C.D."/>
            <person name="White A.P."/>
            <person name="Crowley S."/>
            <person name="Surette M."/>
            <person name="Strauss J.C."/>
            <person name="Ambrose C.E."/>
            <person name="Allen-Vercoe E."/>
            <person name="Young S.K."/>
            <person name="Zeng Q."/>
            <person name="Gargeya S."/>
            <person name="Fitzgerald M."/>
            <person name="Haas B."/>
            <person name="Abouelleil A."/>
            <person name="Alvarado L."/>
            <person name="Arachchi H.M."/>
            <person name="Berlin A."/>
            <person name="Brown A."/>
            <person name="Chapman S.B."/>
            <person name="Chen Z."/>
            <person name="Dunbar C."/>
            <person name="Freedman E."/>
            <person name="Gearin G."/>
            <person name="Gellesch M."/>
            <person name="Goldberg J."/>
            <person name="Griggs A."/>
            <person name="Gujja S."/>
            <person name="Heiman D."/>
            <person name="Howarth C."/>
            <person name="Larson L."/>
            <person name="Lui A."/>
            <person name="MacDonald P.J.P."/>
            <person name="Mehta T."/>
            <person name="Montmayeur A."/>
            <person name="Murphy C."/>
            <person name="Neiman D."/>
            <person name="Pearson M."/>
            <person name="Priest M."/>
            <person name="Roberts A."/>
            <person name="Saif S."/>
            <person name="Shea T."/>
            <person name="Shenoy N."/>
            <person name="Sisk P."/>
            <person name="Stolte C."/>
            <person name="Sykes S."/>
            <person name="Wortman J."/>
            <person name="Nusbaum C."/>
            <person name="Birren B."/>
        </authorList>
    </citation>
    <scope>NUCLEOTIDE SEQUENCE [LARGE SCALE GENOMIC DNA]</scope>
    <source>
        <strain evidence="1">11_3_2</strain>
    </source>
</reference>